<dbReference type="PIRSF" id="PIRSF005211">
    <property type="entry name" value="Ab_hydro_YheT"/>
    <property type="match status" value="1"/>
</dbReference>
<dbReference type="GO" id="GO:0051793">
    <property type="term" value="P:medium-chain fatty acid catabolic process"/>
    <property type="evidence" value="ECO:0007669"/>
    <property type="project" value="TreeGrafter"/>
</dbReference>
<dbReference type="GeneID" id="30198243"/>
<proteinExistence type="inferred from homology"/>
<evidence type="ECO:0000256" key="2">
    <source>
        <dbReference type="PIRSR" id="PIRSR005211-1"/>
    </source>
</evidence>
<evidence type="ECO:0000256" key="1">
    <source>
        <dbReference type="ARBA" id="ARBA00010884"/>
    </source>
</evidence>
<feature type="non-terminal residue" evidence="4">
    <location>
        <position position="397"/>
    </location>
</feature>
<feature type="non-terminal residue" evidence="4">
    <location>
        <position position="1"/>
    </location>
</feature>
<dbReference type="RefSeq" id="XP_019042208.1">
    <property type="nucleotide sequence ID" value="XM_019180997.1"/>
</dbReference>
<dbReference type="InterPro" id="IPR029058">
    <property type="entry name" value="AB_hydrolase_fold"/>
</dbReference>
<dbReference type="SUPFAM" id="SSF53474">
    <property type="entry name" value="alpha/beta-Hydrolases"/>
    <property type="match status" value="1"/>
</dbReference>
<dbReference type="Proteomes" id="UP000094112">
    <property type="component" value="Unassembled WGS sequence"/>
</dbReference>
<evidence type="ECO:0000313" key="5">
    <source>
        <dbReference type="Proteomes" id="UP000094112"/>
    </source>
</evidence>
<accession>A0A1E3PCB1</accession>
<dbReference type="Gene3D" id="3.40.50.1820">
    <property type="entry name" value="alpha/beta hydrolase"/>
    <property type="match status" value="1"/>
</dbReference>
<dbReference type="PANTHER" id="PTHR10794">
    <property type="entry name" value="ABHYDROLASE DOMAIN-CONTAINING PROTEIN"/>
    <property type="match status" value="1"/>
</dbReference>
<reference evidence="4 5" key="1">
    <citation type="journal article" date="2016" name="Proc. Natl. Acad. Sci. U.S.A.">
        <title>Comparative genomics of biotechnologically important yeasts.</title>
        <authorList>
            <person name="Riley R."/>
            <person name="Haridas S."/>
            <person name="Wolfe K.H."/>
            <person name="Lopes M.R."/>
            <person name="Hittinger C.T."/>
            <person name="Goeker M."/>
            <person name="Salamov A.A."/>
            <person name="Wisecaver J.H."/>
            <person name="Long T.M."/>
            <person name="Calvey C.H."/>
            <person name="Aerts A.L."/>
            <person name="Barry K.W."/>
            <person name="Choi C."/>
            <person name="Clum A."/>
            <person name="Coughlan A.Y."/>
            <person name="Deshpande S."/>
            <person name="Douglass A.P."/>
            <person name="Hanson S.J."/>
            <person name="Klenk H.-P."/>
            <person name="LaButti K.M."/>
            <person name="Lapidus A."/>
            <person name="Lindquist E.A."/>
            <person name="Lipzen A.M."/>
            <person name="Meier-Kolthoff J.P."/>
            <person name="Ohm R.A."/>
            <person name="Otillar R.P."/>
            <person name="Pangilinan J.L."/>
            <person name="Peng Y."/>
            <person name="Rokas A."/>
            <person name="Rosa C.A."/>
            <person name="Scheuner C."/>
            <person name="Sibirny A.A."/>
            <person name="Slot J.C."/>
            <person name="Stielow J.B."/>
            <person name="Sun H."/>
            <person name="Kurtzman C.P."/>
            <person name="Blackwell M."/>
            <person name="Grigoriev I.V."/>
            <person name="Jeffries T.W."/>
        </authorList>
    </citation>
    <scope>NUCLEOTIDE SEQUENCE [LARGE SCALE GENOMIC DNA]</scope>
    <source>
        <strain evidence="5">ATCC 58044 / CBS 1984 / NCYC 433 / NRRL Y-366-8</strain>
    </source>
</reference>
<feature type="domain" description="AB hydrolase-1" evidence="3">
    <location>
        <begin position="129"/>
        <end position="374"/>
    </location>
</feature>
<feature type="active site" description="Charge relay system" evidence="2">
    <location>
        <position position="340"/>
    </location>
</feature>
<dbReference type="PANTHER" id="PTHR10794:SF44">
    <property type="entry name" value="MEDIUM-CHAIN FATTY ACID ETHYL ESTER SYNTHASE_ESTERASE 1-RELATED"/>
    <property type="match status" value="1"/>
</dbReference>
<evidence type="ECO:0000259" key="3">
    <source>
        <dbReference type="Pfam" id="PF00561"/>
    </source>
</evidence>
<dbReference type="GO" id="GO:0047372">
    <property type="term" value="F:monoacylglycerol lipase activity"/>
    <property type="evidence" value="ECO:0007669"/>
    <property type="project" value="TreeGrafter"/>
</dbReference>
<gene>
    <name evidence="4" type="ORF">WICANDRAFT_23623</name>
</gene>
<sequence length="397" mass="44522">SVKLQLKNGGEDGTSLIPFSELVNSVTELKNGSSFYVKPWLFTGDLQTMYFSAADFSKSFQVHYGRRLITFPDGGSATADFTIPAPKSKHEFDELAAKYLPEDWPRQHPRTRFLTPEELSSQGSNDTKPLIVICHGLGGGSHEPVIRSLVEKLTKVDGFEAVVLNSRGCSRSKLSTPELFNGLATDDLRHFVELLKKLYPNRPLYAVGFSFGATILANYLGEEAENTKFAAAALLSNPWDMVDSSYRFPSRFLSRFLFQQPATQFLVRLIKSNRKALYEHPLITEDTINHKYTSIADFDNRLTAPLYGFPTAFAYYRAASSVNRIMQIHTPLLAINSHDDPMVGVHSIPVEEAKVNPYIVQLRTDIGGHLAYIQSDGDSWATKRIAEYFKTFNDMVD</sequence>
<dbReference type="InterPro" id="IPR000073">
    <property type="entry name" value="AB_hydrolase_1"/>
</dbReference>
<protein>
    <recommendedName>
        <fullName evidence="3">AB hydrolase-1 domain-containing protein</fullName>
    </recommendedName>
</protein>
<dbReference type="GO" id="GO:0008126">
    <property type="term" value="F:acetylesterase activity"/>
    <property type="evidence" value="ECO:0007669"/>
    <property type="project" value="TreeGrafter"/>
</dbReference>
<feature type="active site" description="Charge relay system" evidence="2">
    <location>
        <position position="369"/>
    </location>
</feature>
<dbReference type="OrthoDB" id="5954035at2759"/>
<dbReference type="AlphaFoldDB" id="A0A1E3PCB1"/>
<dbReference type="GO" id="GO:0051792">
    <property type="term" value="P:medium-chain fatty acid biosynthetic process"/>
    <property type="evidence" value="ECO:0007669"/>
    <property type="project" value="TreeGrafter"/>
</dbReference>
<name>A0A1E3PCB1_WICAA</name>
<feature type="active site" description="Charge relay system" evidence="2">
    <location>
        <position position="210"/>
    </location>
</feature>
<dbReference type="EMBL" id="KV454208">
    <property type="protein sequence ID" value="ODQ63001.1"/>
    <property type="molecule type" value="Genomic_DNA"/>
</dbReference>
<dbReference type="STRING" id="683960.A0A1E3PCB1"/>
<dbReference type="Pfam" id="PF00561">
    <property type="entry name" value="Abhydrolase_1"/>
    <property type="match status" value="1"/>
</dbReference>
<evidence type="ECO:0000313" key="4">
    <source>
        <dbReference type="EMBL" id="ODQ63001.1"/>
    </source>
</evidence>
<organism evidence="4 5">
    <name type="scientific">Wickerhamomyces anomalus (strain ATCC 58044 / CBS 1984 / NCYC 433 / NRRL Y-366-8)</name>
    <name type="common">Yeast</name>
    <name type="synonym">Hansenula anomala</name>
    <dbReference type="NCBI Taxonomy" id="683960"/>
    <lineage>
        <taxon>Eukaryota</taxon>
        <taxon>Fungi</taxon>
        <taxon>Dikarya</taxon>
        <taxon>Ascomycota</taxon>
        <taxon>Saccharomycotina</taxon>
        <taxon>Saccharomycetes</taxon>
        <taxon>Phaffomycetales</taxon>
        <taxon>Wickerhamomycetaceae</taxon>
        <taxon>Wickerhamomyces</taxon>
    </lineage>
</organism>
<comment type="similarity">
    <text evidence="1">Belongs to the AB hydrolase superfamily. AB hydrolase 4 family.</text>
</comment>
<keyword evidence="5" id="KW-1185">Reference proteome</keyword>
<dbReference type="InterPro" id="IPR050960">
    <property type="entry name" value="AB_hydrolase_4_sf"/>
</dbReference>
<dbReference type="InterPro" id="IPR012020">
    <property type="entry name" value="ABHD4"/>
</dbReference>